<dbReference type="Proteomes" id="UP001141327">
    <property type="component" value="Unassembled WGS sequence"/>
</dbReference>
<accession>A0ABQ8UKH8</accession>
<sequence length="171" mass="19075">MQLQPSNCITTTKATAHFTRWWTPLRGWVVIHTVSHRPLHVLVDSIAMALTQSSSAPSGHRSLQVLVDSIAGVLVDSIAGVDVDLRRGLYSQMVLAGGSTLFRGFGERLLRELRGIVPADVKIHISAPHERRFSTWIGGSILASLDSFKHIWVTQQQYKEEGPRILSRHMF</sequence>
<dbReference type="InterPro" id="IPR043129">
    <property type="entry name" value="ATPase_NBD"/>
</dbReference>
<name>A0ABQ8UKH8_9EUKA</name>
<gene>
    <name evidence="1" type="ORF">PAPYR_6619</name>
</gene>
<dbReference type="SUPFAM" id="SSF53067">
    <property type="entry name" value="Actin-like ATPase domain"/>
    <property type="match status" value="1"/>
</dbReference>
<comment type="caution">
    <text evidence="1">The sequence shown here is derived from an EMBL/GenBank/DDBJ whole genome shotgun (WGS) entry which is preliminary data.</text>
</comment>
<evidence type="ECO:0000313" key="1">
    <source>
        <dbReference type="EMBL" id="KAJ4457804.1"/>
    </source>
</evidence>
<organism evidence="1 2">
    <name type="scientific">Paratrimastix pyriformis</name>
    <dbReference type="NCBI Taxonomy" id="342808"/>
    <lineage>
        <taxon>Eukaryota</taxon>
        <taxon>Metamonada</taxon>
        <taxon>Preaxostyla</taxon>
        <taxon>Paratrimastigidae</taxon>
        <taxon>Paratrimastix</taxon>
    </lineage>
</organism>
<dbReference type="Gene3D" id="3.30.420.40">
    <property type="match status" value="2"/>
</dbReference>
<keyword evidence="2" id="KW-1185">Reference proteome</keyword>
<reference evidence="1" key="1">
    <citation type="journal article" date="2022" name="bioRxiv">
        <title>Genomics of Preaxostyla Flagellates Illuminates Evolutionary Transitions and the Path Towards Mitochondrial Loss.</title>
        <authorList>
            <person name="Novak L.V.F."/>
            <person name="Treitli S.C."/>
            <person name="Pyrih J."/>
            <person name="Halakuc P."/>
            <person name="Pipaliya S.V."/>
            <person name="Vacek V."/>
            <person name="Brzon O."/>
            <person name="Soukal P."/>
            <person name="Eme L."/>
            <person name="Dacks J.B."/>
            <person name="Karnkowska A."/>
            <person name="Elias M."/>
            <person name="Hampl V."/>
        </authorList>
    </citation>
    <scope>NUCLEOTIDE SEQUENCE</scope>
    <source>
        <strain evidence="1">RCP-MX</strain>
    </source>
</reference>
<evidence type="ECO:0000313" key="2">
    <source>
        <dbReference type="Proteomes" id="UP001141327"/>
    </source>
</evidence>
<proteinExistence type="predicted"/>
<dbReference type="Pfam" id="PF00022">
    <property type="entry name" value="Actin"/>
    <property type="match status" value="1"/>
</dbReference>
<protein>
    <submittedName>
        <fullName evidence="1">Actin-related protein arp1</fullName>
    </submittedName>
</protein>
<dbReference type="EMBL" id="JAPMOS010000039">
    <property type="protein sequence ID" value="KAJ4457804.1"/>
    <property type="molecule type" value="Genomic_DNA"/>
</dbReference>
<dbReference type="PANTHER" id="PTHR11937">
    <property type="entry name" value="ACTIN"/>
    <property type="match status" value="1"/>
</dbReference>
<dbReference type="InterPro" id="IPR004000">
    <property type="entry name" value="Actin"/>
</dbReference>